<evidence type="ECO:0000259" key="20">
    <source>
        <dbReference type="PROSITE" id="PS50110"/>
    </source>
</evidence>
<dbReference type="SMART" id="SM00086">
    <property type="entry name" value="PAC"/>
    <property type="match status" value="2"/>
</dbReference>
<evidence type="ECO:0000259" key="22">
    <source>
        <dbReference type="PROSITE" id="PS50113"/>
    </source>
</evidence>
<feature type="domain" description="MHYT" evidence="24">
    <location>
        <begin position="22"/>
        <end position="218"/>
    </location>
</feature>
<dbReference type="Pfam" id="PF00989">
    <property type="entry name" value="PAS"/>
    <property type="match status" value="1"/>
</dbReference>
<feature type="domain" description="HPt" evidence="23">
    <location>
        <begin position="930"/>
        <end position="1022"/>
    </location>
</feature>
<dbReference type="CDD" id="cd17546">
    <property type="entry name" value="REC_hyHK_CKI1_RcsC-like"/>
    <property type="match status" value="1"/>
</dbReference>
<dbReference type="InterPro" id="IPR036890">
    <property type="entry name" value="HATPase_C_sf"/>
</dbReference>
<dbReference type="InterPro" id="IPR001610">
    <property type="entry name" value="PAC"/>
</dbReference>
<dbReference type="Pfam" id="PF08447">
    <property type="entry name" value="PAS_3"/>
    <property type="match status" value="1"/>
</dbReference>
<dbReference type="PROSITE" id="PS50110">
    <property type="entry name" value="RESPONSE_REGULATORY"/>
    <property type="match status" value="1"/>
</dbReference>
<dbReference type="InterPro" id="IPR005467">
    <property type="entry name" value="His_kinase_dom"/>
</dbReference>
<accession>A0A8J6M082</accession>
<dbReference type="Pfam" id="PF00072">
    <property type="entry name" value="Response_reg"/>
    <property type="match status" value="1"/>
</dbReference>
<name>A0A8J6M082_9ALTE</name>
<feature type="transmembrane region" description="Helical" evidence="18">
    <location>
        <begin position="123"/>
        <end position="144"/>
    </location>
</feature>
<dbReference type="InterPro" id="IPR000700">
    <property type="entry name" value="PAS-assoc_C"/>
</dbReference>
<evidence type="ECO:0000259" key="19">
    <source>
        <dbReference type="PROSITE" id="PS50109"/>
    </source>
</evidence>
<evidence type="ECO:0000256" key="16">
    <source>
        <dbReference type="PROSITE-ProRule" id="PRU00110"/>
    </source>
</evidence>
<evidence type="ECO:0000313" key="25">
    <source>
        <dbReference type="EMBL" id="MBC3766955.1"/>
    </source>
</evidence>
<evidence type="ECO:0000256" key="1">
    <source>
        <dbReference type="ARBA" id="ARBA00000085"/>
    </source>
</evidence>
<sequence length="1109" mass="123960">MINWLQQQFNISPDSVLIYGDYNYWMVGVSVFIAMFSSFMGLQIASEAVNAPTLKRKRIMLLTASTALGGGIWSMHFIGMLAFDLCTPVEYGWLLTLLSALPGIAASWVALNHITSHQQNFRSLLVEGTLVGAGIGTMHYTGMAAMEMAPFLRYDLFTFLLSIVVAVTLAILALWIRFGLSRIKSHLSGWKINITAAVVMGCAISGMHYTGMAAARFVKPAGLDLSDSSADMSFYLALAVSVATIVLISSVLGINLLYKYRDITKRAVQSEHRKRALMDTSVDAIITINSDGSILSANLATKTLLGWEPELLVGQSVNVIAPSEKKWKSDDKIQRFIETKNPAIIGNGRELQVQHKNGDLIDVRLGLGHVKLEDDDFFVAFISDIRQRLKMENALRENEEKFRSMISNIPCIAYRCLHQTDWPMLFISDLVEQITGYAASEFTLPKPKRSFVDLIHPEDQHLITFNDQMDDSFNFEYRIVRKDGEIRWLMEQGNKVRDDNGRVLWLDGFILDITERHKMEQQLREAKEAAENAASVRAAFMANMSHEIRTPMNAIIGFSDILLESRLEADQAKQLRTINNSAKSLLHLLNDILDSAKLEKGKLELEIRDFSLIEEVDTVVSTLWLQARNNGLKLTTNISPKLKACYQGSPERIRQVLTNLLSNAVKFTQQGFVELNVEPETANQVKFSVIDSGIGMSEEQLANVFEPFTQADASMSRRFGGTGLGTTICKQLVDLMGGTISAKSELGKGSEFTVILPLEEGQQQTSELAIESVQLPPLKILIVDDIQQNIDLLTLLFSRHGHEVVTARDGQQALIRMTTEDNLDLVLMDVQMPVMDGLTAARERRIQEQQTQNLKPLPIIALTASVLEDDKVAAQNAGMDGFANKPVDFDILSAEIARVLGIGKRTSGTSQQRQPSKLIDESKGVALWGNKSAYFSELRNFTLQHQTDFEQLIVTCAAQNWPLLKADVHKLKGLSGNLSLTQLMRHLEKVESVILSHPEQSCKLLPDTLEIFTRVKEQVAAYVNSADTTAVTLSEQKIPNQNLVELLEDIYRQATENEIDEANLERLLSIQHSEYSSEFQNIYQALNDFEFDSAQQQLLQLINKVKHQD</sequence>
<keyword evidence="9" id="KW-0677">Repeat</keyword>
<reference evidence="25" key="2">
    <citation type="submission" date="2020-08" db="EMBL/GenBank/DDBJ databases">
        <authorList>
            <person name="Lai Q."/>
        </authorList>
    </citation>
    <scope>NUCLEOTIDE SEQUENCE</scope>
    <source>
        <strain evidence="25">S27-2</strain>
    </source>
</reference>
<keyword evidence="5" id="KW-0997">Cell inner membrane</keyword>
<dbReference type="InterPro" id="IPR013767">
    <property type="entry name" value="PAS_fold"/>
</dbReference>
<dbReference type="InterPro" id="IPR001789">
    <property type="entry name" value="Sig_transdc_resp-reg_receiver"/>
</dbReference>
<keyword evidence="11" id="KW-0418">Kinase</keyword>
<dbReference type="Gene3D" id="3.30.450.20">
    <property type="entry name" value="PAS domain"/>
    <property type="match status" value="2"/>
</dbReference>
<dbReference type="InterPro" id="IPR003594">
    <property type="entry name" value="HATPase_dom"/>
</dbReference>
<evidence type="ECO:0000256" key="2">
    <source>
        <dbReference type="ARBA" id="ARBA00004429"/>
    </source>
</evidence>
<dbReference type="SMART" id="SM00388">
    <property type="entry name" value="HisKA"/>
    <property type="match status" value="1"/>
</dbReference>
<dbReference type="Pfam" id="PF03707">
    <property type="entry name" value="MHYT"/>
    <property type="match status" value="3"/>
</dbReference>
<feature type="transmembrane region" description="Helical" evidence="18">
    <location>
        <begin position="91"/>
        <end position="111"/>
    </location>
</feature>
<proteinExistence type="predicted"/>
<evidence type="ECO:0000256" key="4">
    <source>
        <dbReference type="ARBA" id="ARBA00022475"/>
    </source>
</evidence>
<keyword evidence="15 18" id="KW-0472">Membrane</keyword>
<dbReference type="CDD" id="cd00082">
    <property type="entry name" value="HisKA"/>
    <property type="match status" value="1"/>
</dbReference>
<keyword evidence="14" id="KW-0902">Two-component regulatory system</keyword>
<dbReference type="InterPro" id="IPR011006">
    <property type="entry name" value="CheY-like_superfamily"/>
</dbReference>
<dbReference type="FunFam" id="3.30.565.10:FF:000010">
    <property type="entry name" value="Sensor histidine kinase RcsC"/>
    <property type="match status" value="1"/>
</dbReference>
<dbReference type="InterPro" id="IPR035965">
    <property type="entry name" value="PAS-like_dom_sf"/>
</dbReference>
<keyword evidence="12" id="KW-0067">ATP-binding</keyword>
<dbReference type="SMART" id="SM00387">
    <property type="entry name" value="HATPase_c"/>
    <property type="match status" value="1"/>
</dbReference>
<dbReference type="GO" id="GO:0000155">
    <property type="term" value="F:phosphorelay sensor kinase activity"/>
    <property type="evidence" value="ECO:0007669"/>
    <property type="project" value="InterPro"/>
</dbReference>
<dbReference type="InterPro" id="IPR008207">
    <property type="entry name" value="Sig_transdc_His_kin_Hpt_dom"/>
</dbReference>
<evidence type="ECO:0000259" key="21">
    <source>
        <dbReference type="PROSITE" id="PS50112"/>
    </source>
</evidence>
<dbReference type="InterPro" id="IPR000014">
    <property type="entry name" value="PAS"/>
</dbReference>
<keyword evidence="8 18" id="KW-0812">Transmembrane</keyword>
<protein>
    <recommendedName>
        <fullName evidence="3">histidine kinase</fullName>
        <ecNumber evidence="3">2.7.13.3</ecNumber>
    </recommendedName>
</protein>
<dbReference type="PROSITE" id="PS50924">
    <property type="entry name" value="MHYT"/>
    <property type="match status" value="1"/>
</dbReference>
<feature type="transmembrane region" description="Helical" evidence="18">
    <location>
        <begin position="58"/>
        <end position="79"/>
    </location>
</feature>
<evidence type="ECO:0000256" key="9">
    <source>
        <dbReference type="ARBA" id="ARBA00022737"/>
    </source>
</evidence>
<dbReference type="EMBL" id="JACNEP010000012">
    <property type="protein sequence ID" value="MBC3766955.1"/>
    <property type="molecule type" value="Genomic_DNA"/>
</dbReference>
<dbReference type="Gene3D" id="1.20.120.160">
    <property type="entry name" value="HPT domain"/>
    <property type="match status" value="1"/>
</dbReference>
<keyword evidence="10" id="KW-0547">Nucleotide-binding</keyword>
<comment type="catalytic activity">
    <reaction evidence="1">
        <text>ATP + protein L-histidine = ADP + protein N-phospho-L-histidine.</text>
        <dbReference type="EC" id="2.7.13.3"/>
    </reaction>
</comment>
<evidence type="ECO:0000256" key="13">
    <source>
        <dbReference type="ARBA" id="ARBA00022989"/>
    </source>
</evidence>
<dbReference type="PANTHER" id="PTHR43047">
    <property type="entry name" value="TWO-COMPONENT HISTIDINE PROTEIN KINASE"/>
    <property type="match status" value="1"/>
</dbReference>
<reference evidence="25" key="1">
    <citation type="journal article" date="2018" name="Int. J. Syst. Evol. Microbiol.">
        <title>Neptunicella marina gen. nov., sp. nov., isolated from surface seawater.</title>
        <authorList>
            <person name="Liu X."/>
            <person name="Lai Q."/>
            <person name="Du Y."/>
            <person name="Zhang X."/>
            <person name="Liu Z."/>
            <person name="Sun F."/>
            <person name="Shao Z."/>
        </authorList>
    </citation>
    <scope>NUCLEOTIDE SEQUENCE</scope>
    <source>
        <strain evidence="25">S27-2</strain>
    </source>
</reference>
<feature type="transmembrane region" description="Helical" evidence="18">
    <location>
        <begin position="22"/>
        <end position="46"/>
    </location>
</feature>
<dbReference type="SMART" id="SM00448">
    <property type="entry name" value="REC"/>
    <property type="match status" value="1"/>
</dbReference>
<dbReference type="SUPFAM" id="SSF55785">
    <property type="entry name" value="PYP-like sensor domain (PAS domain)"/>
    <property type="match status" value="2"/>
</dbReference>
<keyword evidence="6 17" id="KW-0597">Phosphoprotein</keyword>
<evidence type="ECO:0000256" key="15">
    <source>
        <dbReference type="ARBA" id="ARBA00023136"/>
    </source>
</evidence>
<evidence type="ECO:0000259" key="24">
    <source>
        <dbReference type="PROSITE" id="PS50924"/>
    </source>
</evidence>
<dbReference type="InterPro" id="IPR036097">
    <property type="entry name" value="HisK_dim/P_sf"/>
</dbReference>
<evidence type="ECO:0000256" key="11">
    <source>
        <dbReference type="ARBA" id="ARBA00022777"/>
    </source>
</evidence>
<dbReference type="Gene3D" id="1.10.287.130">
    <property type="match status" value="1"/>
</dbReference>
<evidence type="ECO:0000259" key="23">
    <source>
        <dbReference type="PROSITE" id="PS50894"/>
    </source>
</evidence>
<keyword evidence="7" id="KW-0808">Transferase</keyword>
<dbReference type="GO" id="GO:0000166">
    <property type="term" value="F:nucleotide binding"/>
    <property type="evidence" value="ECO:0007669"/>
    <property type="project" value="UniProtKB-KW"/>
</dbReference>
<dbReference type="InterPro" id="IPR013655">
    <property type="entry name" value="PAS_fold_3"/>
</dbReference>
<dbReference type="GO" id="GO:0006355">
    <property type="term" value="P:regulation of DNA-templated transcription"/>
    <property type="evidence" value="ECO:0007669"/>
    <property type="project" value="InterPro"/>
</dbReference>
<dbReference type="InterPro" id="IPR005330">
    <property type="entry name" value="MHYT_dom"/>
</dbReference>
<keyword evidence="26" id="KW-1185">Reference proteome</keyword>
<dbReference type="PROSITE" id="PS50113">
    <property type="entry name" value="PAC"/>
    <property type="match status" value="1"/>
</dbReference>
<dbReference type="InterPro" id="IPR004358">
    <property type="entry name" value="Sig_transdc_His_kin-like_C"/>
</dbReference>
<dbReference type="SUPFAM" id="SSF52172">
    <property type="entry name" value="CheY-like"/>
    <property type="match status" value="1"/>
</dbReference>
<organism evidence="25 26">
    <name type="scientific">Neptunicella marina</name>
    <dbReference type="NCBI Taxonomy" id="2125989"/>
    <lineage>
        <taxon>Bacteria</taxon>
        <taxon>Pseudomonadati</taxon>
        <taxon>Pseudomonadota</taxon>
        <taxon>Gammaproteobacteria</taxon>
        <taxon>Alteromonadales</taxon>
        <taxon>Alteromonadaceae</taxon>
        <taxon>Neptunicella</taxon>
    </lineage>
</organism>
<dbReference type="PROSITE" id="PS50894">
    <property type="entry name" value="HPT"/>
    <property type="match status" value="1"/>
</dbReference>
<dbReference type="SUPFAM" id="SSF55874">
    <property type="entry name" value="ATPase domain of HSP90 chaperone/DNA topoisomerase II/histidine kinase"/>
    <property type="match status" value="1"/>
</dbReference>
<gene>
    <name evidence="25" type="ORF">H8B19_13795</name>
</gene>
<feature type="domain" description="PAC" evidence="22">
    <location>
        <begin position="473"/>
        <end position="525"/>
    </location>
</feature>
<dbReference type="RefSeq" id="WP_186507480.1">
    <property type="nucleotide sequence ID" value="NZ_JACNEP010000012.1"/>
</dbReference>
<dbReference type="NCBIfam" id="TIGR00229">
    <property type="entry name" value="sensory_box"/>
    <property type="match status" value="2"/>
</dbReference>
<dbReference type="Pfam" id="PF02518">
    <property type="entry name" value="HATPase_c"/>
    <property type="match status" value="1"/>
</dbReference>
<dbReference type="CDD" id="cd00130">
    <property type="entry name" value="PAS"/>
    <property type="match status" value="2"/>
</dbReference>
<dbReference type="EC" id="2.7.13.3" evidence="3"/>
<evidence type="ECO:0000256" key="8">
    <source>
        <dbReference type="ARBA" id="ARBA00022692"/>
    </source>
</evidence>
<dbReference type="CDD" id="cd16922">
    <property type="entry name" value="HATPase_EvgS-ArcB-TorS-like"/>
    <property type="match status" value="1"/>
</dbReference>
<evidence type="ECO:0000256" key="6">
    <source>
        <dbReference type="ARBA" id="ARBA00022553"/>
    </source>
</evidence>
<keyword evidence="4" id="KW-1003">Cell membrane</keyword>
<feature type="transmembrane region" description="Helical" evidence="18">
    <location>
        <begin position="156"/>
        <end position="180"/>
    </location>
</feature>
<dbReference type="InterPro" id="IPR003661">
    <property type="entry name" value="HisK_dim/P_dom"/>
</dbReference>
<feature type="modified residue" description="Phosphohistidine" evidence="16">
    <location>
        <position position="969"/>
    </location>
</feature>
<dbReference type="AlphaFoldDB" id="A0A8J6M082"/>
<dbReference type="Gene3D" id="3.40.50.2300">
    <property type="match status" value="1"/>
</dbReference>
<evidence type="ECO:0000313" key="26">
    <source>
        <dbReference type="Proteomes" id="UP000601768"/>
    </source>
</evidence>
<keyword evidence="13 18" id="KW-1133">Transmembrane helix</keyword>
<feature type="modified residue" description="4-aspartylphosphate" evidence="17">
    <location>
        <position position="829"/>
    </location>
</feature>
<dbReference type="InterPro" id="IPR036641">
    <property type="entry name" value="HPT_dom_sf"/>
</dbReference>
<dbReference type="FunFam" id="2.10.70.100:FF:000001">
    <property type="entry name" value="Sensory transduction histidine kinase"/>
    <property type="match status" value="1"/>
</dbReference>
<feature type="domain" description="Histidine kinase" evidence="19">
    <location>
        <begin position="543"/>
        <end position="760"/>
    </location>
</feature>
<evidence type="ECO:0000256" key="14">
    <source>
        <dbReference type="ARBA" id="ARBA00023012"/>
    </source>
</evidence>
<dbReference type="Gene3D" id="3.30.565.10">
    <property type="entry name" value="Histidine kinase-like ATPase, C-terminal domain"/>
    <property type="match status" value="1"/>
</dbReference>
<evidence type="ECO:0000256" key="10">
    <source>
        <dbReference type="ARBA" id="ARBA00022741"/>
    </source>
</evidence>
<dbReference type="GO" id="GO:0005886">
    <property type="term" value="C:plasma membrane"/>
    <property type="evidence" value="ECO:0007669"/>
    <property type="project" value="UniProtKB-SubCell"/>
</dbReference>
<feature type="domain" description="PAS" evidence="21">
    <location>
        <begin position="270"/>
        <end position="340"/>
    </location>
</feature>
<dbReference type="Pfam" id="PF00512">
    <property type="entry name" value="HisKA"/>
    <property type="match status" value="1"/>
</dbReference>
<dbReference type="SUPFAM" id="SSF47226">
    <property type="entry name" value="Histidine-containing phosphotransfer domain, HPT domain"/>
    <property type="match status" value="1"/>
</dbReference>
<dbReference type="PROSITE" id="PS50109">
    <property type="entry name" value="HIS_KIN"/>
    <property type="match status" value="1"/>
</dbReference>
<dbReference type="SUPFAM" id="SSF47384">
    <property type="entry name" value="Homodimeric domain of signal transducing histidine kinase"/>
    <property type="match status" value="1"/>
</dbReference>
<evidence type="ECO:0000256" key="5">
    <source>
        <dbReference type="ARBA" id="ARBA00022519"/>
    </source>
</evidence>
<feature type="transmembrane region" description="Helical" evidence="18">
    <location>
        <begin position="192"/>
        <end position="214"/>
    </location>
</feature>
<evidence type="ECO:0000256" key="3">
    <source>
        <dbReference type="ARBA" id="ARBA00012438"/>
    </source>
</evidence>
<evidence type="ECO:0000256" key="12">
    <source>
        <dbReference type="ARBA" id="ARBA00022840"/>
    </source>
</evidence>
<dbReference type="Proteomes" id="UP000601768">
    <property type="component" value="Unassembled WGS sequence"/>
</dbReference>
<dbReference type="PROSITE" id="PS50112">
    <property type="entry name" value="PAS"/>
    <property type="match status" value="1"/>
</dbReference>
<evidence type="ECO:0000256" key="7">
    <source>
        <dbReference type="ARBA" id="ARBA00022679"/>
    </source>
</evidence>
<comment type="subcellular location">
    <subcellularLocation>
        <location evidence="2">Cell inner membrane</location>
        <topology evidence="2">Multi-pass membrane protein</topology>
    </subcellularLocation>
</comment>
<dbReference type="SMART" id="SM00091">
    <property type="entry name" value="PAS"/>
    <property type="match status" value="2"/>
</dbReference>
<feature type="transmembrane region" description="Helical" evidence="18">
    <location>
        <begin position="234"/>
        <end position="258"/>
    </location>
</feature>
<evidence type="ECO:0000256" key="17">
    <source>
        <dbReference type="PROSITE-ProRule" id="PRU00169"/>
    </source>
</evidence>
<evidence type="ECO:0000256" key="18">
    <source>
        <dbReference type="PROSITE-ProRule" id="PRU00244"/>
    </source>
</evidence>
<dbReference type="PRINTS" id="PR00344">
    <property type="entry name" value="BCTRLSENSOR"/>
</dbReference>
<comment type="caution">
    <text evidence="25">The sequence shown here is derived from an EMBL/GenBank/DDBJ whole genome shotgun (WGS) entry which is preliminary data.</text>
</comment>
<feature type="domain" description="Response regulatory" evidence="20">
    <location>
        <begin position="779"/>
        <end position="900"/>
    </location>
</feature>